<dbReference type="AlphaFoldDB" id="A0A7X1FU50"/>
<comment type="caution">
    <text evidence="4">The sequence shown here is derived from an EMBL/GenBank/DDBJ whole genome shotgun (WGS) entry which is preliminary data.</text>
</comment>
<evidence type="ECO:0000259" key="3">
    <source>
        <dbReference type="SMART" id="SM00903"/>
    </source>
</evidence>
<feature type="domain" description="Flavin reductase like" evidence="3">
    <location>
        <begin position="11"/>
        <end position="155"/>
    </location>
</feature>
<dbReference type="SUPFAM" id="SSF50475">
    <property type="entry name" value="FMN-binding split barrel"/>
    <property type="match status" value="1"/>
</dbReference>
<dbReference type="Proteomes" id="UP000566813">
    <property type="component" value="Unassembled WGS sequence"/>
</dbReference>
<dbReference type="InterPro" id="IPR012349">
    <property type="entry name" value="Split_barrel_FMN-bd"/>
</dbReference>
<dbReference type="GO" id="GO:0042602">
    <property type="term" value="F:riboflavin reductase (NADPH) activity"/>
    <property type="evidence" value="ECO:0007669"/>
    <property type="project" value="TreeGrafter"/>
</dbReference>
<comment type="similarity">
    <text evidence="1">Belongs to the non-flavoprotein flavin reductase family.</text>
</comment>
<evidence type="ECO:0000256" key="1">
    <source>
        <dbReference type="ARBA" id="ARBA00008898"/>
    </source>
</evidence>
<dbReference type="SMART" id="SM00903">
    <property type="entry name" value="Flavin_Reduct"/>
    <property type="match status" value="1"/>
</dbReference>
<dbReference type="PANTHER" id="PTHR30466:SF11">
    <property type="entry name" value="FLAVIN-DEPENDENT MONOOXYGENASE, REDUCTASE SUBUNIT HSAB"/>
    <property type="match status" value="1"/>
</dbReference>
<dbReference type="InterPro" id="IPR050268">
    <property type="entry name" value="NADH-dep_flavin_reductase"/>
</dbReference>
<evidence type="ECO:0000256" key="2">
    <source>
        <dbReference type="ARBA" id="ARBA00023002"/>
    </source>
</evidence>
<proteinExistence type="inferred from homology"/>
<keyword evidence="5" id="KW-1185">Reference proteome</keyword>
<evidence type="ECO:0000313" key="4">
    <source>
        <dbReference type="EMBL" id="MBC2667008.1"/>
    </source>
</evidence>
<dbReference type="RefSeq" id="WP_185665303.1">
    <property type="nucleotide sequence ID" value="NZ_JACLAW010000013.1"/>
</dbReference>
<keyword evidence="2" id="KW-0560">Oxidoreductase</keyword>
<dbReference type="Gene3D" id="2.30.110.10">
    <property type="entry name" value="Electron Transport, Fmn-binding Protein, Chain A"/>
    <property type="match status" value="1"/>
</dbReference>
<accession>A0A7X1FU50</accession>
<evidence type="ECO:0000313" key="5">
    <source>
        <dbReference type="Proteomes" id="UP000566813"/>
    </source>
</evidence>
<dbReference type="InterPro" id="IPR002563">
    <property type="entry name" value="Flavin_Rdtase-like_dom"/>
</dbReference>
<protein>
    <submittedName>
        <fullName evidence="4">Flavin reductase family protein</fullName>
    </submittedName>
</protein>
<dbReference type="PANTHER" id="PTHR30466">
    <property type="entry name" value="FLAVIN REDUCTASE"/>
    <property type="match status" value="1"/>
</dbReference>
<sequence length="162" mass="17429">MVDPVRFRQVLGGYPTGVCVVTALDRGGARQAMVVGSFCSISLDPPLVGFFPAKSSASWQGMAESEAFCINVLGAGQAAHCTRFTARSKDRFTGLDLETSPGGLPRLADALAWIDCTLDRIHDLGDHWLVVGRVRALDALGEGDPMIFFRGRYRNLGAELEA</sequence>
<reference evidence="4 5" key="1">
    <citation type="submission" date="2020-08" db="EMBL/GenBank/DDBJ databases">
        <title>The genome sequence of type strain Novosphingobium flavum NBRC 111647.</title>
        <authorList>
            <person name="Liu Y."/>
        </authorList>
    </citation>
    <scope>NUCLEOTIDE SEQUENCE [LARGE SCALE GENOMIC DNA]</scope>
    <source>
        <strain evidence="4 5">NBRC 111647</strain>
    </source>
</reference>
<name>A0A7X1FU50_9SPHN</name>
<gene>
    <name evidence="4" type="ORF">H7F51_15935</name>
</gene>
<dbReference type="EMBL" id="JACLAW010000013">
    <property type="protein sequence ID" value="MBC2667008.1"/>
    <property type="molecule type" value="Genomic_DNA"/>
</dbReference>
<dbReference type="Pfam" id="PF01613">
    <property type="entry name" value="Flavin_Reduct"/>
    <property type="match status" value="1"/>
</dbReference>
<dbReference type="GO" id="GO:0010181">
    <property type="term" value="F:FMN binding"/>
    <property type="evidence" value="ECO:0007669"/>
    <property type="project" value="InterPro"/>
</dbReference>
<organism evidence="4 5">
    <name type="scientific">Novosphingobium flavum</name>
    <dbReference type="NCBI Taxonomy" id="1778672"/>
    <lineage>
        <taxon>Bacteria</taxon>
        <taxon>Pseudomonadati</taxon>
        <taxon>Pseudomonadota</taxon>
        <taxon>Alphaproteobacteria</taxon>
        <taxon>Sphingomonadales</taxon>
        <taxon>Sphingomonadaceae</taxon>
        <taxon>Novosphingobium</taxon>
    </lineage>
</organism>